<dbReference type="VEuPathDB" id="FungiDB:MELLADRAFT_92154"/>
<dbReference type="EMBL" id="GL883138">
    <property type="protein sequence ID" value="EGG01468.1"/>
    <property type="molecule type" value="Genomic_DNA"/>
</dbReference>
<name>F4S1P8_MELLP</name>
<dbReference type="HOGENOM" id="CLU_2015787_0_0_1"/>
<protein>
    <submittedName>
        <fullName evidence="1">Uncharacterized protein</fullName>
    </submittedName>
</protein>
<dbReference type="KEGG" id="mlr:MELLADRAFT_92154"/>
<dbReference type="GeneID" id="18936142"/>
<evidence type="ECO:0000313" key="1">
    <source>
        <dbReference type="EMBL" id="EGG01468.1"/>
    </source>
</evidence>
<keyword evidence="2" id="KW-1185">Reference proteome</keyword>
<gene>
    <name evidence="1" type="ORF">MELLADRAFT_92154</name>
</gene>
<dbReference type="Proteomes" id="UP000001072">
    <property type="component" value="Unassembled WGS sequence"/>
</dbReference>
<sequence>MIRYDTTHTHEKKENTTPPLILNYRFLQTYLQPNAIPCYILTVPIGTIVSESERGLITPCPVHSLLSPLSPSPCFPIELDIALLDQSSLHNSPFHSWLQNRFRFSILANLGSLFGSKTLKIDF</sequence>
<reference evidence="2" key="1">
    <citation type="journal article" date="2011" name="Proc. Natl. Acad. Sci. U.S.A.">
        <title>Obligate biotrophy features unraveled by the genomic analysis of rust fungi.</title>
        <authorList>
            <person name="Duplessis S."/>
            <person name="Cuomo C.A."/>
            <person name="Lin Y.-C."/>
            <person name="Aerts A."/>
            <person name="Tisserant E."/>
            <person name="Veneault-Fourrey C."/>
            <person name="Joly D.L."/>
            <person name="Hacquard S."/>
            <person name="Amselem J."/>
            <person name="Cantarel B.L."/>
            <person name="Chiu R."/>
            <person name="Coutinho P.M."/>
            <person name="Feau N."/>
            <person name="Field M."/>
            <person name="Frey P."/>
            <person name="Gelhaye E."/>
            <person name="Goldberg J."/>
            <person name="Grabherr M.G."/>
            <person name="Kodira C.D."/>
            <person name="Kohler A."/>
            <person name="Kuees U."/>
            <person name="Lindquist E.A."/>
            <person name="Lucas S.M."/>
            <person name="Mago R."/>
            <person name="Mauceli E."/>
            <person name="Morin E."/>
            <person name="Murat C."/>
            <person name="Pangilinan J.L."/>
            <person name="Park R."/>
            <person name="Pearson M."/>
            <person name="Quesneville H."/>
            <person name="Rouhier N."/>
            <person name="Sakthikumar S."/>
            <person name="Salamov A.A."/>
            <person name="Schmutz J."/>
            <person name="Selles B."/>
            <person name="Shapiro H."/>
            <person name="Tanguay P."/>
            <person name="Tuskan G.A."/>
            <person name="Henrissat B."/>
            <person name="Van de Peer Y."/>
            <person name="Rouze P."/>
            <person name="Ellis J.G."/>
            <person name="Dodds P.N."/>
            <person name="Schein J.E."/>
            <person name="Zhong S."/>
            <person name="Hamelin R.C."/>
            <person name="Grigoriev I.V."/>
            <person name="Szabo L.J."/>
            <person name="Martin F."/>
        </authorList>
    </citation>
    <scope>NUCLEOTIDE SEQUENCE [LARGE SCALE GENOMIC DNA]</scope>
    <source>
        <strain evidence="2">98AG31 / pathotype 3-4-7</strain>
    </source>
</reference>
<dbReference type="InParanoid" id="F4S1P8"/>
<evidence type="ECO:0000313" key="2">
    <source>
        <dbReference type="Proteomes" id="UP000001072"/>
    </source>
</evidence>
<proteinExistence type="predicted"/>
<organism evidence="2">
    <name type="scientific">Melampsora larici-populina (strain 98AG31 / pathotype 3-4-7)</name>
    <name type="common">Poplar leaf rust fungus</name>
    <dbReference type="NCBI Taxonomy" id="747676"/>
    <lineage>
        <taxon>Eukaryota</taxon>
        <taxon>Fungi</taxon>
        <taxon>Dikarya</taxon>
        <taxon>Basidiomycota</taxon>
        <taxon>Pucciniomycotina</taxon>
        <taxon>Pucciniomycetes</taxon>
        <taxon>Pucciniales</taxon>
        <taxon>Melampsoraceae</taxon>
        <taxon>Melampsora</taxon>
    </lineage>
</organism>
<dbReference type="RefSeq" id="XP_007415318.1">
    <property type="nucleotide sequence ID" value="XM_007415256.1"/>
</dbReference>
<dbReference type="AlphaFoldDB" id="F4S1P8"/>
<accession>F4S1P8</accession>